<evidence type="ECO:0000313" key="1">
    <source>
        <dbReference type="EMBL" id="SPD73429.1"/>
    </source>
</evidence>
<protein>
    <submittedName>
        <fullName evidence="1">Uncharacterized protein</fullName>
    </submittedName>
</protein>
<name>A0A445MVK2_9BACT</name>
<reference evidence="1" key="1">
    <citation type="submission" date="2018-01" db="EMBL/GenBank/DDBJ databases">
        <authorList>
            <person name="Regsiter A."/>
            <person name="William W."/>
        </authorList>
    </citation>
    <scope>NUCLEOTIDE SEQUENCE</scope>
    <source>
        <strain evidence="1">TRIP AH-1</strain>
    </source>
</reference>
<dbReference type="AlphaFoldDB" id="A0A445MVK2"/>
<proteinExistence type="predicted"/>
<dbReference type="EMBL" id="OJIN01000101">
    <property type="protein sequence ID" value="SPD73429.1"/>
    <property type="molecule type" value="Genomic_DNA"/>
</dbReference>
<organism evidence="1">
    <name type="scientific">uncultured Desulfobacterium sp</name>
    <dbReference type="NCBI Taxonomy" id="201089"/>
    <lineage>
        <taxon>Bacteria</taxon>
        <taxon>Pseudomonadati</taxon>
        <taxon>Thermodesulfobacteriota</taxon>
        <taxon>Desulfobacteria</taxon>
        <taxon>Desulfobacterales</taxon>
        <taxon>Desulfobacteriaceae</taxon>
        <taxon>Desulfobacterium</taxon>
        <taxon>environmental samples</taxon>
    </lineage>
</organism>
<accession>A0A445MVK2</accession>
<sequence length="132" mass="14886">MLLYQLFSNQNTRAFFDKRVYISTENIPKGKTPALKGPVRINGTVIIPAVKEQAFKFAARKTFTDGISAVNRDKIFAYKVNHIDLQETGDVQDFIVIYTDLSRLAPATVPWTTGTCPRIKTENKTILVNNVH</sequence>
<gene>
    <name evidence="1" type="ORF">PITCH_A190005</name>
</gene>